<evidence type="ECO:0000313" key="2">
    <source>
        <dbReference type="Proteomes" id="UP000609531"/>
    </source>
</evidence>
<comment type="caution">
    <text evidence="1">The sequence shown here is derived from an EMBL/GenBank/DDBJ whole genome shotgun (WGS) entry which is preliminary data.</text>
</comment>
<accession>A0A934MHN4</accession>
<dbReference type="RefSeq" id="WP_198883011.1">
    <property type="nucleotide sequence ID" value="NZ_JAEKJA010000012.1"/>
</dbReference>
<sequence length="60" mass="5881">MSLFMAGQALPGAAECAAAKIAGLAGPTIAAIVGGLTLVRAPEPPMWRCPGRAECSGVGD</sequence>
<dbReference type="AlphaFoldDB" id="A0A934MHN4"/>
<gene>
    <name evidence="1" type="ORF">JCR33_15515</name>
</gene>
<protein>
    <submittedName>
        <fullName evidence="1">Uncharacterized protein</fullName>
    </submittedName>
</protein>
<proteinExistence type="predicted"/>
<name>A0A934MHN4_9HYPH</name>
<reference evidence="1" key="1">
    <citation type="submission" date="2020-12" db="EMBL/GenBank/DDBJ databases">
        <title>Bacterial taxonomy.</title>
        <authorList>
            <person name="Pan X."/>
        </authorList>
    </citation>
    <scope>NUCLEOTIDE SEQUENCE</scope>
    <source>
        <strain evidence="1">B2012</strain>
    </source>
</reference>
<keyword evidence="2" id="KW-1185">Reference proteome</keyword>
<evidence type="ECO:0000313" key="1">
    <source>
        <dbReference type="EMBL" id="MBJ3777115.1"/>
    </source>
</evidence>
<dbReference type="EMBL" id="JAEKJA010000012">
    <property type="protein sequence ID" value="MBJ3777115.1"/>
    <property type="molecule type" value="Genomic_DNA"/>
</dbReference>
<dbReference type="Proteomes" id="UP000609531">
    <property type="component" value="Unassembled WGS sequence"/>
</dbReference>
<organism evidence="1 2">
    <name type="scientific">Acuticoccus mangrovi</name>
    <dbReference type="NCBI Taxonomy" id="2796142"/>
    <lineage>
        <taxon>Bacteria</taxon>
        <taxon>Pseudomonadati</taxon>
        <taxon>Pseudomonadota</taxon>
        <taxon>Alphaproteobacteria</taxon>
        <taxon>Hyphomicrobiales</taxon>
        <taxon>Amorphaceae</taxon>
        <taxon>Acuticoccus</taxon>
    </lineage>
</organism>